<dbReference type="PROSITE" id="PS50198">
    <property type="entry name" value="PPIC_PPIASE_2"/>
    <property type="match status" value="1"/>
</dbReference>
<evidence type="ECO:0000259" key="12">
    <source>
        <dbReference type="PROSITE" id="PS50198"/>
    </source>
</evidence>
<dbReference type="Gene3D" id="3.10.50.40">
    <property type="match status" value="1"/>
</dbReference>
<reference evidence="13 14" key="1">
    <citation type="submission" date="2023-07" db="EMBL/GenBank/DDBJ databases">
        <title>Sorghum-associated microbial communities from plants grown in Nebraska, USA.</title>
        <authorList>
            <person name="Schachtman D."/>
        </authorList>
    </citation>
    <scope>NUCLEOTIDE SEQUENCE [LARGE SCALE GENOMIC DNA]</scope>
    <source>
        <strain evidence="13 14">3773</strain>
    </source>
</reference>
<dbReference type="InterPro" id="IPR046357">
    <property type="entry name" value="PPIase_dom_sf"/>
</dbReference>
<feature type="domain" description="PpiC" evidence="12">
    <location>
        <begin position="341"/>
        <end position="447"/>
    </location>
</feature>
<dbReference type="GO" id="GO:0003755">
    <property type="term" value="F:peptidyl-prolyl cis-trans isomerase activity"/>
    <property type="evidence" value="ECO:0007669"/>
    <property type="project" value="UniProtKB-EC"/>
</dbReference>
<keyword evidence="11" id="KW-0697">Rotamase</keyword>
<evidence type="ECO:0000256" key="8">
    <source>
        <dbReference type="ARBA" id="ARBA00038408"/>
    </source>
</evidence>
<dbReference type="Pfam" id="PF13623">
    <property type="entry name" value="SurA_N_2"/>
    <property type="match status" value="1"/>
</dbReference>
<keyword evidence="11 13" id="KW-0413">Isomerase</keyword>
<proteinExistence type="inferred from homology"/>
<comment type="caution">
    <text evidence="13">The sequence shown here is derived from an EMBL/GenBank/DDBJ whole genome shotgun (WGS) entry which is preliminary data.</text>
</comment>
<keyword evidence="3" id="KW-0997">Cell inner membrane</keyword>
<keyword evidence="6" id="KW-0472">Membrane</keyword>
<sequence>MAVLAKIRQRSLLLILVIGFCLLAFVIGDLVQGGGFNRTPSDVGSVNGNEISFDDFRVKVDNVEKSGQGISSSQAVSRVWEQEVTVSLLNTEFEKLGLRVGEDHLIEILKQSQDIGQNPSFLNEAGVFDIAKFKEYFKANPEQAPMINSRKRDAELNAKFQIYSSLVKAGVYTTNTEAKLKYEMEANKVNFDFVSVAYSTIKDSEVKISDSEIIDFMKKNEKKYKADETREIEFVVIDDKASKEDEEQVKKEVEQLLVGKVEYNKETQKNDTLQGFRTATNVAEFVNANSDIPYDSTFVSKSNLPAEYAEQLYNLPQGQVFGPYLYSGYYAVSKSLGRQAGINAKASHILLAYKGAMRANPSVTRTKEEAQAKANELLAQVQANPSSFMMLAMTNSDDSSKQQGGDLGFFSKGQMTPKFNDFVFGNPIGKIGLVETEFGFHIINVTDKQDGIRLATIARKIGASEATTDQVYTKAVKFEMEANDKDFAAVAKENGVTVTPAVKVQAMDESFGSIQNQRQIVKWAFDKKTSTGDVKRYEVPNVGHVIVKLKKVNKEGLMAIDQARLSIEPKLKNKKKAELIKAKMKGSSLADIAKSSGGTVQTATDLTIENAVLPGTGLEQKVVGTAFAIGANKVSAPIEGVSGVFVVQPKTVTKAPAITDYKEYVAKLSGQSASAPGRVIGALKADAEIEDNRQLFY</sequence>
<keyword evidence="2" id="KW-1003">Cell membrane</keyword>
<dbReference type="InterPro" id="IPR000297">
    <property type="entry name" value="PPIase_PpiC"/>
</dbReference>
<accession>A0ABU1TLR9</accession>
<organism evidence="13 14">
    <name type="scientific">Flavobacterium arsenatis</name>
    <dbReference type="NCBI Taxonomy" id="1484332"/>
    <lineage>
        <taxon>Bacteria</taxon>
        <taxon>Pseudomonadati</taxon>
        <taxon>Bacteroidota</taxon>
        <taxon>Flavobacteriia</taxon>
        <taxon>Flavobacteriales</taxon>
        <taxon>Flavobacteriaceae</taxon>
        <taxon>Flavobacterium</taxon>
    </lineage>
</organism>
<dbReference type="Pfam" id="PF13616">
    <property type="entry name" value="Rotamase_3"/>
    <property type="match status" value="1"/>
</dbReference>
<evidence type="ECO:0000313" key="13">
    <source>
        <dbReference type="EMBL" id="MDR6966914.1"/>
    </source>
</evidence>
<protein>
    <recommendedName>
        <fullName evidence="9">Periplasmic chaperone PpiD</fullName>
    </recommendedName>
    <alternativeName>
        <fullName evidence="10">Periplasmic folding chaperone</fullName>
    </alternativeName>
</protein>
<dbReference type="SUPFAM" id="SSF109998">
    <property type="entry name" value="Triger factor/SurA peptide-binding domain-like"/>
    <property type="match status" value="1"/>
</dbReference>
<dbReference type="RefSeq" id="WP_310024799.1">
    <property type="nucleotide sequence ID" value="NZ_JAVDVI010000003.1"/>
</dbReference>
<keyword evidence="5" id="KW-1133">Transmembrane helix</keyword>
<name>A0ABU1TLR9_9FLAO</name>
<evidence type="ECO:0000256" key="2">
    <source>
        <dbReference type="ARBA" id="ARBA00022475"/>
    </source>
</evidence>
<dbReference type="InterPro" id="IPR052029">
    <property type="entry name" value="PpiD_chaperone"/>
</dbReference>
<dbReference type="Proteomes" id="UP001255185">
    <property type="component" value="Unassembled WGS sequence"/>
</dbReference>
<gene>
    <name evidence="13" type="ORF">J2X31_000914</name>
</gene>
<dbReference type="EMBL" id="JAVDVI010000003">
    <property type="protein sequence ID" value="MDR6966914.1"/>
    <property type="molecule type" value="Genomic_DNA"/>
</dbReference>
<evidence type="ECO:0000256" key="6">
    <source>
        <dbReference type="ARBA" id="ARBA00023136"/>
    </source>
</evidence>
<evidence type="ECO:0000256" key="5">
    <source>
        <dbReference type="ARBA" id="ARBA00022989"/>
    </source>
</evidence>
<evidence type="ECO:0000256" key="10">
    <source>
        <dbReference type="ARBA" id="ARBA00042775"/>
    </source>
</evidence>
<evidence type="ECO:0000256" key="4">
    <source>
        <dbReference type="ARBA" id="ARBA00022692"/>
    </source>
</evidence>
<dbReference type="PANTHER" id="PTHR47529">
    <property type="entry name" value="PEPTIDYL-PROLYL CIS-TRANS ISOMERASE D"/>
    <property type="match status" value="1"/>
</dbReference>
<dbReference type="PANTHER" id="PTHR47529:SF1">
    <property type="entry name" value="PERIPLASMIC CHAPERONE PPID"/>
    <property type="match status" value="1"/>
</dbReference>
<evidence type="ECO:0000256" key="3">
    <source>
        <dbReference type="ARBA" id="ARBA00022519"/>
    </source>
</evidence>
<comment type="similarity">
    <text evidence="8">Belongs to the PpiD chaperone family.</text>
</comment>
<evidence type="ECO:0000313" key="14">
    <source>
        <dbReference type="Proteomes" id="UP001255185"/>
    </source>
</evidence>
<evidence type="ECO:0000256" key="9">
    <source>
        <dbReference type="ARBA" id="ARBA00040743"/>
    </source>
</evidence>
<keyword evidence="4" id="KW-0812">Transmembrane</keyword>
<evidence type="ECO:0000256" key="7">
    <source>
        <dbReference type="ARBA" id="ARBA00023186"/>
    </source>
</evidence>
<evidence type="ECO:0000256" key="1">
    <source>
        <dbReference type="ARBA" id="ARBA00004382"/>
    </source>
</evidence>
<dbReference type="SUPFAM" id="SSF54534">
    <property type="entry name" value="FKBP-like"/>
    <property type="match status" value="1"/>
</dbReference>
<comment type="subcellular location">
    <subcellularLocation>
        <location evidence="1">Cell inner membrane</location>
        <topology evidence="1">Single-pass type II membrane protein</topology>
        <orientation evidence="1">Periplasmic side</orientation>
    </subcellularLocation>
</comment>
<keyword evidence="14" id="KW-1185">Reference proteome</keyword>
<evidence type="ECO:0000256" key="11">
    <source>
        <dbReference type="PROSITE-ProRule" id="PRU00278"/>
    </source>
</evidence>
<keyword evidence="7" id="KW-0143">Chaperone</keyword>
<dbReference type="InterPro" id="IPR027304">
    <property type="entry name" value="Trigger_fact/SurA_dom_sf"/>
</dbReference>